<reference evidence="3 4" key="1">
    <citation type="submission" date="2022-02" db="EMBL/GenBank/DDBJ databases">
        <title>Genome sequence data of Kingella unionensis sp. nov. strain CICC 24913 (CCUG 75125).</title>
        <authorList>
            <person name="Xiao M."/>
        </authorList>
    </citation>
    <scope>NUCLEOTIDE SEQUENCE [LARGE SCALE GENOMIC DNA]</scope>
    <source>
        <strain evidence="3 4">CICC 24913</strain>
    </source>
</reference>
<evidence type="ECO:0000256" key="2">
    <source>
        <dbReference type="SAM" id="SignalP"/>
    </source>
</evidence>
<feature type="region of interest" description="Disordered" evidence="1">
    <location>
        <begin position="24"/>
        <end position="49"/>
    </location>
</feature>
<dbReference type="Proteomes" id="UP001298424">
    <property type="component" value="Unassembled WGS sequence"/>
</dbReference>
<evidence type="ECO:0000313" key="3">
    <source>
        <dbReference type="EMBL" id="MCG6503166.1"/>
    </source>
</evidence>
<organism evidence="3 4">
    <name type="scientific">Kingella pumchi</name>
    <dbReference type="NCBI Taxonomy" id="2779506"/>
    <lineage>
        <taxon>Bacteria</taxon>
        <taxon>Pseudomonadati</taxon>
        <taxon>Pseudomonadota</taxon>
        <taxon>Betaproteobacteria</taxon>
        <taxon>Neisseriales</taxon>
        <taxon>Neisseriaceae</taxon>
        <taxon>Kingella</taxon>
    </lineage>
</organism>
<sequence length="330" mass="38125">MNHRLYASATALLLAVCIPHAAAETKQPESSRQPETQIASAPKQNSAYPADEAKIARNMAAWDKLMATPEQQYPSFEELEEQKRKHPRDNIQSLIRHKRNNEEFAKHAVPLKQILPLTDKGITSIEVFYGGMAPPPTGIVVERFFDVKNSYSPFEIGLPPGTNLLVDEVSVNDNTYSDMAHFILPPERFSEFAGRLNHIRAWRYPNPQSEFESIEHRLFILITYQDGRQWALGANLRFHQDQYLEAIIVPELPLAESKYNFVYLSLRDIVLLMQYLDDRMPVFLERFDAKELGLVNERRQWKEILQNMNRTKKPVAAKQSPARGKRQIRR</sequence>
<feature type="signal peptide" evidence="2">
    <location>
        <begin position="1"/>
        <end position="22"/>
    </location>
</feature>
<feature type="region of interest" description="Disordered" evidence="1">
    <location>
        <begin position="311"/>
        <end position="330"/>
    </location>
</feature>
<feature type="compositionally biased region" description="Polar residues" evidence="1">
    <location>
        <begin position="28"/>
        <end position="47"/>
    </location>
</feature>
<dbReference type="RefSeq" id="WP_238745235.1">
    <property type="nucleotide sequence ID" value="NZ_JAKOOW010000006.1"/>
</dbReference>
<proteinExistence type="predicted"/>
<feature type="chain" id="PRO_5046155406" description="Secreted protein" evidence="2">
    <location>
        <begin position="23"/>
        <end position="330"/>
    </location>
</feature>
<evidence type="ECO:0000256" key="1">
    <source>
        <dbReference type="SAM" id="MobiDB-lite"/>
    </source>
</evidence>
<evidence type="ECO:0008006" key="5">
    <source>
        <dbReference type="Google" id="ProtNLM"/>
    </source>
</evidence>
<comment type="caution">
    <text evidence="3">The sequence shown here is derived from an EMBL/GenBank/DDBJ whole genome shotgun (WGS) entry which is preliminary data.</text>
</comment>
<dbReference type="EMBL" id="JAKOOW010000006">
    <property type="protein sequence ID" value="MCG6503166.1"/>
    <property type="molecule type" value="Genomic_DNA"/>
</dbReference>
<gene>
    <name evidence="3" type="ORF">MB824_01435</name>
</gene>
<protein>
    <recommendedName>
        <fullName evidence="5">Secreted protein</fullName>
    </recommendedName>
</protein>
<keyword evidence="4" id="KW-1185">Reference proteome</keyword>
<accession>A0ABS9NK50</accession>
<evidence type="ECO:0000313" key="4">
    <source>
        <dbReference type="Proteomes" id="UP001298424"/>
    </source>
</evidence>
<keyword evidence="2" id="KW-0732">Signal</keyword>
<name>A0ABS9NK50_9NEIS</name>